<reference evidence="7 8" key="1">
    <citation type="submission" date="2019-02" db="EMBL/GenBank/DDBJ databases">
        <title>Planctomycetal bacteria perform biofilm scaping via a novel small molecule.</title>
        <authorList>
            <person name="Jeske O."/>
            <person name="Boedeker C."/>
            <person name="Wiegand S."/>
            <person name="Breitling P."/>
            <person name="Kallscheuer N."/>
            <person name="Jogler M."/>
            <person name="Rohde M."/>
            <person name="Petersen J."/>
            <person name="Medema M.H."/>
            <person name="Surup F."/>
            <person name="Jogler C."/>
        </authorList>
    </citation>
    <scope>NUCLEOTIDE SEQUENCE [LARGE SCALE GENOMIC DNA]</scope>
    <source>
        <strain evidence="7 8">Mal15</strain>
    </source>
</reference>
<evidence type="ECO:0000313" key="8">
    <source>
        <dbReference type="Proteomes" id="UP000321353"/>
    </source>
</evidence>
<dbReference type="InterPro" id="IPR015919">
    <property type="entry name" value="Cadherin-like_sf"/>
</dbReference>
<dbReference type="Proteomes" id="UP000321353">
    <property type="component" value="Chromosome"/>
</dbReference>
<evidence type="ECO:0000256" key="1">
    <source>
        <dbReference type="ARBA" id="ARBA00004479"/>
    </source>
</evidence>
<dbReference type="SMART" id="SM00112">
    <property type="entry name" value="CA"/>
    <property type="match status" value="3"/>
</dbReference>
<dbReference type="RefSeq" id="WP_147868080.1">
    <property type="nucleotide sequence ID" value="NZ_CP036264.1"/>
</dbReference>
<protein>
    <submittedName>
        <fullName evidence="7">Cadherin domain protein</fullName>
    </submittedName>
</protein>
<gene>
    <name evidence="7" type="ORF">Mal15_26140</name>
</gene>
<dbReference type="SUPFAM" id="SSF49313">
    <property type="entry name" value="Cadherin-like"/>
    <property type="match status" value="4"/>
</dbReference>
<keyword evidence="4" id="KW-1133">Transmembrane helix</keyword>
<comment type="subcellular location">
    <subcellularLocation>
        <location evidence="1">Membrane</location>
        <topology evidence="1">Single-pass type I membrane protein</topology>
    </subcellularLocation>
</comment>
<evidence type="ECO:0000256" key="5">
    <source>
        <dbReference type="SAM" id="MobiDB-lite"/>
    </source>
</evidence>
<dbReference type="InterPro" id="IPR031152">
    <property type="entry name" value="PLXDC"/>
</dbReference>
<keyword evidence="4" id="KW-0472">Membrane</keyword>
<evidence type="ECO:0000256" key="4">
    <source>
        <dbReference type="ARBA" id="ARBA00022989"/>
    </source>
</evidence>
<feature type="domain" description="Cadherin" evidence="6">
    <location>
        <begin position="1486"/>
        <end position="1576"/>
    </location>
</feature>
<dbReference type="InterPro" id="IPR036439">
    <property type="entry name" value="Dockerin_dom_sf"/>
</dbReference>
<dbReference type="Gene3D" id="2.60.40.10">
    <property type="entry name" value="Immunoglobulins"/>
    <property type="match status" value="5"/>
</dbReference>
<organism evidence="7 8">
    <name type="scientific">Stieleria maiorica</name>
    <dbReference type="NCBI Taxonomy" id="2795974"/>
    <lineage>
        <taxon>Bacteria</taxon>
        <taxon>Pseudomonadati</taxon>
        <taxon>Planctomycetota</taxon>
        <taxon>Planctomycetia</taxon>
        <taxon>Pirellulales</taxon>
        <taxon>Pirellulaceae</taxon>
        <taxon>Stieleria</taxon>
    </lineage>
</organism>
<feature type="region of interest" description="Disordered" evidence="5">
    <location>
        <begin position="3240"/>
        <end position="3278"/>
    </location>
</feature>
<proteinExistence type="predicted"/>
<dbReference type="CDD" id="cd14254">
    <property type="entry name" value="Dockerin_II"/>
    <property type="match status" value="1"/>
</dbReference>
<evidence type="ECO:0000256" key="3">
    <source>
        <dbReference type="ARBA" id="ARBA00022729"/>
    </source>
</evidence>
<dbReference type="Gene3D" id="2.60.120.380">
    <property type="match status" value="1"/>
</dbReference>
<dbReference type="GO" id="GO:0005509">
    <property type="term" value="F:calcium ion binding"/>
    <property type="evidence" value="ECO:0007669"/>
    <property type="project" value="InterPro"/>
</dbReference>
<dbReference type="Gene3D" id="1.10.1330.10">
    <property type="entry name" value="Dockerin domain"/>
    <property type="match status" value="1"/>
</dbReference>
<keyword evidence="3" id="KW-0732">Signal</keyword>
<dbReference type="GO" id="GO:0016020">
    <property type="term" value="C:membrane"/>
    <property type="evidence" value="ECO:0007669"/>
    <property type="project" value="UniProtKB-SubCell"/>
</dbReference>
<dbReference type="GO" id="GO:0000272">
    <property type="term" value="P:polysaccharide catabolic process"/>
    <property type="evidence" value="ECO:0007669"/>
    <property type="project" value="InterPro"/>
</dbReference>
<dbReference type="PROSITE" id="PS50268">
    <property type="entry name" value="CADHERIN_2"/>
    <property type="match status" value="1"/>
</dbReference>
<accession>A0A5B9MBJ7</accession>
<keyword evidence="8" id="KW-1185">Reference proteome</keyword>
<sequence>MKTRRSRTASIRRIRLKRHLEKRRLRLEPLEERTLLAAFTDAGNNDTVSSAQLLFNDTSYTVNGRLDQVDLDFYTFYAKTGDNLKVTAAAVFNGAPPTEDKQFDPMVAIYDPSGSMVQQDDDGGGTQAIPWTAVSNYTATESGFWTVGVTDYPDFDFDGTIDSGPGLNTGKYQLKVEGVSKFEIDDSSVTAQYDNDSGNTTFGEYLPWVSLQNTFTVDLGNDLPDGFRLEYWFGGLKQDPVQKASGSGGVYTFSQDMGRLRPEHPSLTIQLVHSDSGSVFDEYTASVKFVDDLSYTLEFDGVAADELRLIGKEINEGEWPVKATIPTEIDFFDQYKLQDLSLRRKSKGAGTTTSTGLTAQGDGTFTGTFPIDLLTDTVKDGKDWEMALMGTVVTGNPKPFSRPIDVLVVSYPKWISLFTVDTAVYSEGWYDIAVNTSKWKLDVTPTVPPGEDGLIAGLVKGIETGASLDISLFVTASRKLGDSEKPEAELKSASVSTTLLGDRKTYTLDNQLVVASTLNDETLDVETFKISNRDPIKIADRIFPSFNQKFKLPSYLTDAFGYLGIDANLNLSGNSSPLTANVGLEMGKNQAGDFEWKSSGTYVEFMAGAFGQVTIGAGLSLLSLKNKGLTGIPVPDKGLLDVEVTGHLKAALAAKVRFEASGNLLKPTPTINKQKSGATLGVDWSINARGDAFFGLFEVFDKTFKSNGIEVIKLLGDADLKSNVTTMIKDGKGIAPGTKPSGVPQFLTPPSNLQQSTPISAVPPPIAPTAHVPTLQGSLRHLQIIPSTVSNVAVEIQSFADRADLTEGAHRLDVVLVGQSNELTLGSFDPAHQTYAPDANPLGYAAPIQNVSYPIDPASVDADEFYHVEFRYFADGDAGGEVVEYQVYAVDITIPESNYDLTAPLGSLDDSTLTFGPETGQSAVGTLLLTNTSDVALTVKQLELVGEGVEILSPADGPFIVEAGQAVALDLRLIDETQAADATLRIHSNAPGKTVYEVALVYDPAVPVDVTPPEMTALNLRSSAWESADPSLPVTGPFGAYGNLDQIEVVFSEAVDVVSDDARLVDATGSTVAVSAFHFAPTTFTATWTLANPLPAGHYSLEWNGEIHDRSSNALAPPEPTPLPIVPGDANGDRITNFEDYVIVSNHFGQDTDGALEGDFNGDGVTDFLDFVTLSNQFGTDQADLAVVNLAPVIESIDDQWMLDGQTLNLTFNAGDGNPSDTLTFSLTDAPIGATLNEQTGEFQFTAPTGQGFGEYPVTLRVTDDGQPVRWTEASFLIVTQPVNVAPVIDPVTPMSVEQGDPFLYRMTVSDGNEPFDTFTFSLDQAPEGATIDPETGSIRWEPGFDVPPGDVPFTVRVTDGLTPNLGDTLTFNVTLTEFNLPPTLDPIENVETDEGELVTFTATASDPNAGTALHFSLDGAPDGAFIDPKTGTFTWTPTEAQGAGDYYITVVVTDNGTQPRSDSDQLLVQVRELNVAPELAAIGTQSIEAGQTLSFLATATDVDVPENNLVYSLDAGAPDGVMIDPATGEIHWTPAFDQVGSYQITVRVTDDAASPLDDFETVSIEVTPETQPPLISAYLTESYRDPNTATDAGISGGVIDVSPIVEFGAAFGNPPIQSYVDLLDRLDLESEFYLDETILGNLNGAAIEEGTHTIHFRAVDSRGNTTLFEYTFTIDQTPPTLMLEIDPSYDSAPLGDLETNFESVTLIAHTEPFASVYLDTSLPIAIADEFGIIRYEDFRLELGQRDFQSFLEDVAGNTAEIAISITRITDNGCVGPDGFGYQACATTPEFIDISSTGTSVLAGAHLDSVELTSVDLAGFQFEFYGVPVDNLFINSNGLITFEEAYTEFYSGTWSGQQLFQDPNQSAIAPLWNDITVAGGVSSAVFWELVGTTGSRELIVQWEDVKIGYNYGRATFQAVLREQDHSIQFNYRTLTPGVSFDQLHDSTVGIKPPGSGLPPTLRLAYGSLPNELVAEGSSTLISVVQPDTIPPLVVVGLANDSGEDAFDSITNDATIEGGIYDFNPIVTVAAGLNTTVEAEFVDILGDLQPDGSFQLDLARLEQILGGSLEDGSHTLRLIAEDSLANRSEIAFSFVLDRVGPVISSLTLAQSSDSEPLGDGRTTFPFVELVGRTEPDAFVSLPSHPDPYGDSNEANSFGIARFYNILLQLGTNEIVFESTDLAGNVSQEVFAIERVPRASIGPNGFGYEAFTSSTSFVDISETGTLLNRSTIDSATALSPAELNGFEFEFYGTTYDSLYVSDNGLITFGSPNSNSFGSLFSTGMPSIAPLWDSLRVTFVAGSGLFYQVTGTEGEQELIVQWSDYQLGFDGGAITFQAILHEADGSIDFIYPDLETSGPGLAERNTAAGISIGVPFSYEEGALFLLQQQEGENEFVATGSSVRIALSEPDIFAPLVAASLSNDTGEYDFDGQTMDPSVSGFTLDSNDVVALRAGIDSLDTTTYTDITPYLQPDGSFALDAEAMELIFGSTIPDGIHFFYVTAEDVFGNVSDPSSVRFDLDTTASAPALNIVADFDTEPLGDLQTLALIVRMEGQWEPYSEVYVQEIDETFYLDDSGHFDFRAELAVGPNGFTTEFTDPAGNVGTQVTTVTRIPRTQFGPDDWGYEAHAVQPMFNDISATGTSILADADDEVHELTPTDLGGFQFTMYGSTFDAVFIDSNGIIKFGSHNFSQSQGNLRSTSFFGAPAIAPLWDDLAISGSPESALLWEVQGTPGNRDLIIQWNEVTYMGETGTITFQAVLHEADGSIDFNYLDIDSDGASSGGAEANVGINSDYVFDTDEIVQAFRTGLTPVFRDGPNEFAGSGLSTQIRLVNPDSVGPMMTVMLANDSNGYRGGNDGITNDSSVRGIVVDASGINVLRAGFNETLPIDFVDILSDLRADGSFLLDANRIDQILGSGLPDGVHTLHLYAEDALGNPAAFDLQFEFDTQAPIVTGLGLSAATDSFPLGDDQTTIPMVEIIGQSESFQYFIIEENGILGFADTDGNLQFSNVPIYPGQNEFTISATDNSGNTATYSITLTLVIAAGPDGFGYEAYTVPFNYYETGLSSFRRLSDGVDSYAEYDFAPHNFEFEFYGVTYDRIYVNADGFLSLEHPGAAAFNQPIISPLESAYVLDQEHPYEGTVNYGMIGEVGSRKAVIEWEDLWSVFNNSLEPVTFQVALHEADGTIEFNYKRMAHDDPSQTLFGDTFIKADGQQQSGESILTLREGGPPDQFVGSGKSILIVLPSSPPPPPAETWTPDTIEAPTTSAAEPRPDKQVPSGFVLDSPTRKRADRVAGEYAAGFDTFGESLRRNRPSNPLRSAGPVFARERAVDQVLSSANWRPEEASAAESLLEFVQLELEASFDPSAGQE</sequence>
<keyword evidence="2" id="KW-0812">Transmembrane</keyword>
<dbReference type="PANTHER" id="PTHR13055">
    <property type="entry name" value="TUMOR ENDOTHELIAL MARKER 7 RELATED"/>
    <property type="match status" value="1"/>
</dbReference>
<dbReference type="InterPro" id="IPR002126">
    <property type="entry name" value="Cadherin-like_dom"/>
</dbReference>
<evidence type="ECO:0000256" key="2">
    <source>
        <dbReference type="ARBA" id="ARBA00022692"/>
    </source>
</evidence>
<dbReference type="PANTHER" id="PTHR13055:SF12">
    <property type="entry name" value="LD40707P"/>
    <property type="match status" value="1"/>
</dbReference>
<dbReference type="CDD" id="cd11304">
    <property type="entry name" value="Cadherin_repeat"/>
    <property type="match status" value="2"/>
</dbReference>
<evidence type="ECO:0000259" key="6">
    <source>
        <dbReference type="PROSITE" id="PS50268"/>
    </source>
</evidence>
<dbReference type="KEGG" id="smam:Mal15_26140"/>
<dbReference type="EMBL" id="CP036264">
    <property type="protein sequence ID" value="QEF98562.1"/>
    <property type="molecule type" value="Genomic_DNA"/>
</dbReference>
<dbReference type="SUPFAM" id="SSF63446">
    <property type="entry name" value="Type I dockerin domain"/>
    <property type="match status" value="1"/>
</dbReference>
<dbReference type="Pfam" id="PF05345">
    <property type="entry name" value="He_PIG"/>
    <property type="match status" value="4"/>
</dbReference>
<evidence type="ECO:0000313" key="7">
    <source>
        <dbReference type="EMBL" id="QEF98562.1"/>
    </source>
</evidence>
<name>A0A5B9MBJ7_9BACT</name>
<dbReference type="InterPro" id="IPR013783">
    <property type="entry name" value="Ig-like_fold"/>
</dbReference>
<dbReference type="GO" id="GO:0007156">
    <property type="term" value="P:homophilic cell adhesion via plasma membrane adhesion molecules"/>
    <property type="evidence" value="ECO:0007669"/>
    <property type="project" value="InterPro"/>
</dbReference>